<keyword evidence="4" id="KW-0472">Membrane</keyword>
<dbReference type="InterPro" id="IPR051558">
    <property type="entry name" value="Metallophosphoesterase_PAP"/>
</dbReference>
<organism evidence="6 7">
    <name type="scientific">Saprolegnia parasitica (strain CBS 223.65)</name>
    <dbReference type="NCBI Taxonomy" id="695850"/>
    <lineage>
        <taxon>Eukaryota</taxon>
        <taxon>Sar</taxon>
        <taxon>Stramenopiles</taxon>
        <taxon>Oomycota</taxon>
        <taxon>Saprolegniomycetes</taxon>
        <taxon>Saprolegniales</taxon>
        <taxon>Saprolegniaceae</taxon>
        <taxon>Saprolegnia</taxon>
    </lineage>
</organism>
<evidence type="ECO:0000256" key="3">
    <source>
        <dbReference type="SAM" id="MobiDB-lite"/>
    </source>
</evidence>
<dbReference type="EMBL" id="KK583230">
    <property type="protein sequence ID" value="KDO25580.1"/>
    <property type="molecule type" value="Genomic_DNA"/>
</dbReference>
<evidence type="ECO:0000256" key="2">
    <source>
        <dbReference type="ARBA" id="ARBA00022801"/>
    </source>
</evidence>
<feature type="compositionally biased region" description="Low complexity" evidence="3">
    <location>
        <begin position="63"/>
        <end position="100"/>
    </location>
</feature>
<dbReference type="Proteomes" id="UP000030745">
    <property type="component" value="Unassembled WGS sequence"/>
</dbReference>
<dbReference type="AlphaFoldDB" id="A0A067C8T6"/>
<dbReference type="RefSeq" id="XP_012203614.1">
    <property type="nucleotide sequence ID" value="XM_012348224.1"/>
</dbReference>
<dbReference type="PANTHER" id="PTHR10161:SF14">
    <property type="entry name" value="TARTRATE-RESISTANT ACID PHOSPHATASE TYPE 5"/>
    <property type="match status" value="1"/>
</dbReference>
<dbReference type="Pfam" id="PF00149">
    <property type="entry name" value="Metallophos"/>
    <property type="match status" value="1"/>
</dbReference>
<evidence type="ECO:0000256" key="1">
    <source>
        <dbReference type="ARBA" id="ARBA00022729"/>
    </source>
</evidence>
<proteinExistence type="predicted"/>
<dbReference type="KEGG" id="spar:SPRG_08879"/>
<gene>
    <name evidence="6" type="ORF">SPRG_08879</name>
</gene>
<evidence type="ECO:0000256" key="4">
    <source>
        <dbReference type="SAM" id="Phobius"/>
    </source>
</evidence>
<feature type="domain" description="Calcineurin-like phosphoesterase" evidence="5">
    <location>
        <begin position="137"/>
        <end position="433"/>
    </location>
</feature>
<evidence type="ECO:0000313" key="6">
    <source>
        <dbReference type="EMBL" id="KDO25580.1"/>
    </source>
</evidence>
<dbReference type="SUPFAM" id="SSF56300">
    <property type="entry name" value="Metallo-dependent phosphatases"/>
    <property type="match status" value="1"/>
</dbReference>
<evidence type="ECO:0000259" key="5">
    <source>
        <dbReference type="Pfam" id="PF00149"/>
    </source>
</evidence>
<dbReference type="OMA" id="KWIAGGN"/>
<name>A0A067C8T6_SAPPC</name>
<keyword evidence="4" id="KW-0812">Transmembrane</keyword>
<feature type="transmembrane region" description="Helical" evidence="4">
    <location>
        <begin position="36"/>
        <end position="58"/>
    </location>
</feature>
<reference evidence="6 7" key="1">
    <citation type="journal article" date="2013" name="PLoS Genet.">
        <title>Distinctive expansion of potential virulence genes in the genome of the oomycete fish pathogen Saprolegnia parasitica.</title>
        <authorList>
            <person name="Jiang R.H."/>
            <person name="de Bruijn I."/>
            <person name="Haas B.J."/>
            <person name="Belmonte R."/>
            <person name="Lobach L."/>
            <person name="Christie J."/>
            <person name="van den Ackerveken G."/>
            <person name="Bottin A."/>
            <person name="Bulone V."/>
            <person name="Diaz-Moreno S.M."/>
            <person name="Dumas B."/>
            <person name="Fan L."/>
            <person name="Gaulin E."/>
            <person name="Govers F."/>
            <person name="Grenville-Briggs L.J."/>
            <person name="Horner N.R."/>
            <person name="Levin J.Z."/>
            <person name="Mammella M."/>
            <person name="Meijer H.J."/>
            <person name="Morris P."/>
            <person name="Nusbaum C."/>
            <person name="Oome S."/>
            <person name="Phillips A.J."/>
            <person name="van Rooyen D."/>
            <person name="Rzeszutek E."/>
            <person name="Saraiva M."/>
            <person name="Secombes C.J."/>
            <person name="Seidl M.F."/>
            <person name="Snel B."/>
            <person name="Stassen J.H."/>
            <person name="Sykes S."/>
            <person name="Tripathy S."/>
            <person name="van den Berg H."/>
            <person name="Vega-Arreguin J.C."/>
            <person name="Wawra S."/>
            <person name="Young S.K."/>
            <person name="Zeng Q."/>
            <person name="Dieguez-Uribeondo J."/>
            <person name="Russ C."/>
            <person name="Tyler B.M."/>
            <person name="van West P."/>
        </authorList>
    </citation>
    <scope>NUCLEOTIDE SEQUENCE [LARGE SCALE GENOMIC DNA]</scope>
    <source>
        <strain evidence="6 7">CBS 223.65</strain>
    </source>
</reference>
<feature type="region of interest" description="Disordered" evidence="3">
    <location>
        <begin position="63"/>
        <end position="127"/>
    </location>
</feature>
<keyword evidence="4" id="KW-1133">Transmembrane helix</keyword>
<dbReference type="GeneID" id="24131082"/>
<dbReference type="InterPro" id="IPR029052">
    <property type="entry name" value="Metallo-depent_PP-like"/>
</dbReference>
<sequence>MAGGPASPYVQQSSLQPVDVHAELPAPETKSNKRKLIIIGVALVVVAAVVGTTVGVLVTKNSTSSQASNSNNNNDNNNNGPTTAPTGTTRPGATTTTGGTVAPGDETPTPTSSNGKPIVAVNPTSDPETQTTAVTMLAIGDWGSTTGKESGNPGSCCVLYEGTNKLNTALPRYKVDYWSQKHVATILAQSAKELAPVRIIGHGDNIYWNGLGSLDAAYRFQSTFEDMYNQPELAGIKWVNVAGNHDIGGSNFICGEKDNAFVECSSTAEMLKYLNERFDLQKNYKSPNGDRWLMKDHYYVERVTKNGVSVDIFNVDTNYADSHGARQVCCQCYGYSYKYGYDESKCNNVNAGDKACAGGDVGMYNTCMQTIADWADDSLTQAKRDIPASTADFKIINTHYSPQYHMSPPKMQAWYDLCKSTNVQAWFNGHTHGFNHDIATWGTHFFENGGGGGIVTETSSGVTSETVNNKWIAGGNPYGFMELSFSKDWLKVQFVTFDNAWVFGGTDYAATKQGGLARGHCWFIPSANYTANGALGVECKSSIDTPLGAPIRA</sequence>
<dbReference type="GO" id="GO:0016787">
    <property type="term" value="F:hydrolase activity"/>
    <property type="evidence" value="ECO:0007669"/>
    <property type="project" value="UniProtKB-KW"/>
</dbReference>
<keyword evidence="1" id="KW-0732">Signal</keyword>
<keyword evidence="2" id="KW-0378">Hydrolase</keyword>
<dbReference type="PANTHER" id="PTHR10161">
    <property type="entry name" value="TARTRATE-RESISTANT ACID PHOSPHATASE TYPE 5"/>
    <property type="match status" value="1"/>
</dbReference>
<keyword evidence="7" id="KW-1185">Reference proteome</keyword>
<protein>
    <recommendedName>
        <fullName evidence="5">Calcineurin-like phosphoesterase domain-containing protein</fullName>
    </recommendedName>
</protein>
<accession>A0A067C8T6</accession>
<dbReference type="VEuPathDB" id="FungiDB:SPRG_08879"/>
<dbReference type="Gene3D" id="3.60.21.10">
    <property type="match status" value="1"/>
</dbReference>
<dbReference type="OrthoDB" id="411211at2759"/>
<evidence type="ECO:0000313" key="7">
    <source>
        <dbReference type="Proteomes" id="UP000030745"/>
    </source>
</evidence>
<dbReference type="InterPro" id="IPR004843">
    <property type="entry name" value="Calcineurin-like_PHP"/>
</dbReference>